<feature type="transmembrane region" description="Helical" evidence="1">
    <location>
        <begin position="167"/>
        <end position="186"/>
    </location>
</feature>
<dbReference type="EMBL" id="AZDA01000140">
    <property type="protein sequence ID" value="KRK32534.1"/>
    <property type="molecule type" value="Genomic_DNA"/>
</dbReference>
<gene>
    <name evidence="2" type="ORF">FC07_GL001958</name>
</gene>
<comment type="caution">
    <text evidence="2">The sequence shown here is derived from an EMBL/GenBank/DDBJ whole genome shotgun (WGS) entry which is preliminary data.</text>
</comment>
<dbReference type="RefSeq" id="WP_057905800.1">
    <property type="nucleotide sequence ID" value="NZ_AZDA01000140.1"/>
</dbReference>
<dbReference type="OrthoDB" id="3457556at2"/>
<evidence type="ECO:0000313" key="2">
    <source>
        <dbReference type="EMBL" id="KRK32534.1"/>
    </source>
</evidence>
<dbReference type="AlphaFoldDB" id="A0A0R1GE29"/>
<dbReference type="InterPro" id="IPR032713">
    <property type="entry name" value="EmrE"/>
</dbReference>
<feature type="transmembrane region" description="Helical" evidence="1">
    <location>
        <begin position="7"/>
        <end position="29"/>
    </location>
</feature>
<evidence type="ECO:0008006" key="4">
    <source>
        <dbReference type="Google" id="ProtNLM"/>
    </source>
</evidence>
<sequence>MLQRRYQAIFIGIIAALFFSLTFVLNELMATQQSYWLWTACLRYLWTLPLMLLAIPLTHSSWTRLWQALKGHPLSWWLWSQFCFVLFYTPLCLASQFLPGWLVSSTWQLTIIFGVLTTPLTKVPQVEAGQTYYRRARIPLDALPWMVLILGGVLLTVLDYAKQFHGVAHLGLSLISLMIAAVSYPLGNRQVMAVSPEVNGVEKVLGMLLCSYPTWLLMAGVSAFTVGAPQADTVLNTLLVALSSGVVATILFFQATSMVAAKMADLAKVEATQAMEVVFSVLLSCLFLGHTFPAGWQLIGLSVMIIGIIGISLR</sequence>
<evidence type="ECO:0000256" key="1">
    <source>
        <dbReference type="SAM" id="Phobius"/>
    </source>
</evidence>
<name>A0A0R1GE29_9LACO</name>
<proteinExistence type="predicted"/>
<dbReference type="STRING" id="1423726.FC07_GL001958"/>
<dbReference type="Proteomes" id="UP000051461">
    <property type="component" value="Unassembled WGS sequence"/>
</dbReference>
<feature type="transmembrane region" description="Helical" evidence="1">
    <location>
        <begin position="35"/>
        <end position="55"/>
    </location>
</feature>
<dbReference type="Pfam" id="PF13536">
    <property type="entry name" value="EmrE"/>
    <property type="match status" value="1"/>
</dbReference>
<organism evidence="2 3">
    <name type="scientific">Loigolactobacillus bifermentans DSM 20003</name>
    <dbReference type="NCBI Taxonomy" id="1423726"/>
    <lineage>
        <taxon>Bacteria</taxon>
        <taxon>Bacillati</taxon>
        <taxon>Bacillota</taxon>
        <taxon>Bacilli</taxon>
        <taxon>Lactobacillales</taxon>
        <taxon>Lactobacillaceae</taxon>
        <taxon>Loigolactobacillus</taxon>
    </lineage>
</organism>
<feature type="transmembrane region" description="Helical" evidence="1">
    <location>
        <begin position="296"/>
        <end position="313"/>
    </location>
</feature>
<keyword evidence="1" id="KW-0472">Membrane</keyword>
<dbReference type="PATRIC" id="fig|1423726.3.peg.2033"/>
<keyword evidence="1" id="KW-1133">Transmembrane helix</keyword>
<protein>
    <recommendedName>
        <fullName evidence="4">Multidrug resistance efflux transporter family protein</fullName>
    </recommendedName>
</protein>
<feature type="transmembrane region" description="Helical" evidence="1">
    <location>
        <begin position="142"/>
        <end position="161"/>
    </location>
</feature>
<evidence type="ECO:0000313" key="3">
    <source>
        <dbReference type="Proteomes" id="UP000051461"/>
    </source>
</evidence>
<keyword evidence="1" id="KW-0812">Transmembrane</keyword>
<accession>A0A0R1GE29</accession>
<feature type="transmembrane region" description="Helical" evidence="1">
    <location>
        <begin position="76"/>
        <end position="98"/>
    </location>
</feature>
<feature type="transmembrane region" description="Helical" evidence="1">
    <location>
        <begin position="234"/>
        <end position="253"/>
    </location>
</feature>
<reference evidence="2 3" key="1">
    <citation type="journal article" date="2015" name="Genome Announc.">
        <title>Expanding the biotechnology potential of lactobacilli through comparative genomics of 213 strains and associated genera.</title>
        <authorList>
            <person name="Sun Z."/>
            <person name="Harris H.M."/>
            <person name="McCann A."/>
            <person name="Guo C."/>
            <person name="Argimon S."/>
            <person name="Zhang W."/>
            <person name="Yang X."/>
            <person name="Jeffery I.B."/>
            <person name="Cooney J.C."/>
            <person name="Kagawa T.F."/>
            <person name="Liu W."/>
            <person name="Song Y."/>
            <person name="Salvetti E."/>
            <person name="Wrobel A."/>
            <person name="Rasinkangas P."/>
            <person name="Parkhill J."/>
            <person name="Rea M.C."/>
            <person name="O'Sullivan O."/>
            <person name="Ritari J."/>
            <person name="Douillard F.P."/>
            <person name="Paul Ross R."/>
            <person name="Yang R."/>
            <person name="Briner A.E."/>
            <person name="Felis G.E."/>
            <person name="de Vos W.M."/>
            <person name="Barrangou R."/>
            <person name="Klaenhammer T.R."/>
            <person name="Caufield P.W."/>
            <person name="Cui Y."/>
            <person name="Zhang H."/>
            <person name="O'Toole P.W."/>
        </authorList>
    </citation>
    <scope>NUCLEOTIDE SEQUENCE [LARGE SCALE GENOMIC DNA]</scope>
    <source>
        <strain evidence="2 3">DSM 20003</strain>
    </source>
</reference>
<keyword evidence="3" id="KW-1185">Reference proteome</keyword>
<feature type="transmembrane region" description="Helical" evidence="1">
    <location>
        <begin position="207"/>
        <end position="228"/>
    </location>
</feature>